<dbReference type="EMBL" id="BAAAJK010000042">
    <property type="protein sequence ID" value="GAA1398693.1"/>
    <property type="molecule type" value="Genomic_DNA"/>
</dbReference>
<sequence>MSSESDGQARDRHAKLAAEVADHQFRYYVLDSPVVSDGQFDELWHELLALEEAHPELATPDSPTQRVGGTFSTEFVAHDHLERMLSLDNAFSPEDLRTWQERVTREVGENLHYLCELKIDGLAVNLLYERGTLTRALTRGDGRTGEDITLNMRTLAEVPVTLTGTDEFPVPELVEVRGEVYFRLEDFDRLNASLVEAGKEPFANPRNTAAGSLRQKDPRVTASRNLRLICHGLGRREGFTPRTQSEAYDALVAWGLPISPRTKVLRGIEAVIEFVEYWGEHRHDVEHEIDGVVVKVDEVALQRRLGATSRFPRWAIAYKYPPEQATTRLLDIRVNVGRTGRVTPFAVMEPVKVAGSTVEMATLHNADEVRRKGVLIGDRVVIRKAGDVIPEVLGPVTDLRDGTEREFVMPTHCPECGTALVQQKAGDVDRRCPNARSCPAQLRERLFHVAGRGAFDIEGLGYEAAVALLTSGVLTDEGDVFSLTEDDLLRTELFRNQKGELTVNGRKLLTNLEAAKDRPLWRVLVGLSIRHVGPTAAQALAREFGSMEALERAAAQAKEGTEAAGVAIVSDGTAGEEDTAAEPGAAESGAAEPGAAEPGAAESGGTESGAAESGATESGATESESEPEAADAAVADADADAAVADADAAVADAEAAAAEAEKQERAATRARAKAVAEALAPIAGVDGVGPTIAAAVRDWFSVDWHREVVQKWRAAGVRMEDEIDDSVPRFLEGLSIVITGSMERWSRDEAKESIMARGGRAAGSVSKKTAFVVAGEAPGSKYEKAVELGVPVLDEAGFEVLLDRGPDAAREHASAE</sequence>
<dbReference type="PROSITE" id="PS50172">
    <property type="entry name" value="BRCT"/>
    <property type="match status" value="1"/>
</dbReference>
<dbReference type="InterPro" id="IPR010994">
    <property type="entry name" value="RuvA_2-like"/>
</dbReference>
<dbReference type="Gene3D" id="3.30.470.30">
    <property type="entry name" value="DNA ligase/mRNA capping enzyme"/>
    <property type="match status" value="1"/>
</dbReference>
<feature type="compositionally biased region" description="Low complexity" evidence="13">
    <location>
        <begin position="581"/>
        <end position="622"/>
    </location>
</feature>
<evidence type="ECO:0000256" key="12">
    <source>
        <dbReference type="SAM" id="Coils"/>
    </source>
</evidence>
<dbReference type="InterPro" id="IPR001357">
    <property type="entry name" value="BRCT_dom"/>
</dbReference>
<feature type="binding site" evidence="10">
    <location>
        <position position="438"/>
    </location>
    <ligand>
        <name>Zn(2+)</name>
        <dbReference type="ChEBI" id="CHEBI:29105"/>
    </ligand>
</feature>
<dbReference type="SUPFAM" id="SSF56091">
    <property type="entry name" value="DNA ligase/mRNA capping enzyme, catalytic domain"/>
    <property type="match status" value="1"/>
</dbReference>
<dbReference type="InterPro" id="IPR041663">
    <property type="entry name" value="DisA/LigA_HHH"/>
</dbReference>
<feature type="binding site" evidence="10">
    <location>
        <position position="116"/>
    </location>
    <ligand>
        <name>NAD(+)</name>
        <dbReference type="ChEBI" id="CHEBI:57540"/>
    </ligand>
</feature>
<evidence type="ECO:0000256" key="4">
    <source>
        <dbReference type="ARBA" id="ARBA00022763"/>
    </source>
</evidence>
<dbReference type="InterPro" id="IPR001679">
    <property type="entry name" value="DNA_ligase"/>
</dbReference>
<dbReference type="SMART" id="SM00532">
    <property type="entry name" value="LIGANc"/>
    <property type="match status" value="1"/>
</dbReference>
<keyword evidence="12" id="KW-0175">Coiled coil</keyword>
<dbReference type="CDD" id="cd00114">
    <property type="entry name" value="LIGANc"/>
    <property type="match status" value="1"/>
</dbReference>
<dbReference type="NCBIfam" id="TIGR00575">
    <property type="entry name" value="dnlj"/>
    <property type="match status" value="1"/>
</dbReference>
<dbReference type="Pfam" id="PF03120">
    <property type="entry name" value="OB_DNA_ligase"/>
    <property type="match status" value="1"/>
</dbReference>
<dbReference type="Gene3D" id="2.40.50.140">
    <property type="entry name" value="Nucleic acid-binding proteins"/>
    <property type="match status" value="1"/>
</dbReference>
<evidence type="ECO:0000259" key="14">
    <source>
        <dbReference type="PROSITE" id="PS50172"/>
    </source>
</evidence>
<dbReference type="InterPro" id="IPR013840">
    <property type="entry name" value="DNAligase_N"/>
</dbReference>
<keyword evidence="4 10" id="KW-0227">DNA damage</keyword>
<evidence type="ECO:0000256" key="11">
    <source>
        <dbReference type="RuleBase" id="RU000618"/>
    </source>
</evidence>
<dbReference type="SUPFAM" id="SSF47781">
    <property type="entry name" value="RuvA domain 2-like"/>
    <property type="match status" value="2"/>
</dbReference>
<keyword evidence="1 10" id="KW-0436">Ligase</keyword>
<comment type="caution">
    <text evidence="15">The sequence shown here is derived from an EMBL/GenBank/DDBJ whole genome shotgun (WGS) entry which is preliminary data.</text>
</comment>
<dbReference type="EC" id="6.5.1.2" evidence="10 11"/>
<feature type="binding site" evidence="10">
    <location>
        <begin position="86"/>
        <end position="87"/>
    </location>
    <ligand>
        <name>NAD(+)</name>
        <dbReference type="ChEBI" id="CHEBI:57540"/>
    </ligand>
</feature>
<feature type="active site" description="N6-AMP-lysine intermediate" evidence="10">
    <location>
        <position position="118"/>
    </location>
</feature>
<keyword evidence="2 10" id="KW-0235">DNA replication</keyword>
<dbReference type="PIRSF" id="PIRSF001604">
    <property type="entry name" value="LigA"/>
    <property type="match status" value="1"/>
</dbReference>
<dbReference type="PANTHER" id="PTHR23389">
    <property type="entry name" value="CHROMOSOME TRANSMISSION FIDELITY FACTOR 18"/>
    <property type="match status" value="1"/>
</dbReference>
<protein>
    <recommendedName>
        <fullName evidence="10 11">DNA ligase</fullName>
        <ecNumber evidence="10 11">6.5.1.2</ecNumber>
    </recommendedName>
    <alternativeName>
        <fullName evidence="10">Polydeoxyribonucleotide synthase [NAD(+)]</fullName>
    </alternativeName>
</protein>
<evidence type="ECO:0000256" key="2">
    <source>
        <dbReference type="ARBA" id="ARBA00022705"/>
    </source>
</evidence>
<dbReference type="CDD" id="cd17748">
    <property type="entry name" value="BRCT_DNA_ligase_like"/>
    <property type="match status" value="1"/>
</dbReference>
<keyword evidence="16" id="KW-1185">Reference proteome</keyword>
<comment type="catalytic activity">
    <reaction evidence="9 10 11">
        <text>NAD(+) + (deoxyribonucleotide)n-3'-hydroxyl + 5'-phospho-(deoxyribonucleotide)m = (deoxyribonucleotide)n+m + AMP + beta-nicotinamide D-nucleotide.</text>
        <dbReference type="EC" id="6.5.1.2"/>
    </reaction>
</comment>
<dbReference type="InterPro" id="IPR033136">
    <property type="entry name" value="DNA_ligase_CS"/>
</dbReference>
<feature type="binding site" evidence="10">
    <location>
        <position position="319"/>
    </location>
    <ligand>
        <name>NAD(+)</name>
        <dbReference type="ChEBI" id="CHEBI:57540"/>
    </ligand>
</feature>
<dbReference type="InterPro" id="IPR004149">
    <property type="entry name" value="Znf_DNAligase_C4"/>
</dbReference>
<comment type="function">
    <text evidence="10">DNA ligase that catalyzes the formation of phosphodiester linkages between 5'-phosphoryl and 3'-hydroxyl groups in double-stranded DNA using NAD as a coenzyme and as the energy source for the reaction. It is essential for DNA replication and repair of damaged DNA.</text>
</comment>
<dbReference type="SUPFAM" id="SSF50249">
    <property type="entry name" value="Nucleic acid-binding proteins"/>
    <property type="match status" value="1"/>
</dbReference>
<feature type="binding site" evidence="10">
    <location>
        <position position="295"/>
    </location>
    <ligand>
        <name>NAD(+)</name>
        <dbReference type="ChEBI" id="CHEBI:57540"/>
    </ligand>
</feature>
<dbReference type="Pfam" id="PF03119">
    <property type="entry name" value="DNA_ligase_ZBD"/>
    <property type="match status" value="1"/>
</dbReference>
<keyword evidence="3 10" id="KW-0479">Metal-binding</keyword>
<feature type="binding site" evidence="10">
    <location>
        <position position="179"/>
    </location>
    <ligand>
        <name>NAD(+)</name>
        <dbReference type="ChEBI" id="CHEBI:57540"/>
    </ligand>
</feature>
<evidence type="ECO:0000256" key="8">
    <source>
        <dbReference type="ARBA" id="ARBA00023204"/>
    </source>
</evidence>
<dbReference type="RefSeq" id="WP_425563668.1">
    <property type="nucleotide sequence ID" value="NZ_BAAAJK010000042.1"/>
</dbReference>
<dbReference type="Gene3D" id="3.40.50.10190">
    <property type="entry name" value="BRCT domain"/>
    <property type="match status" value="1"/>
</dbReference>
<evidence type="ECO:0000256" key="9">
    <source>
        <dbReference type="ARBA" id="ARBA00034005"/>
    </source>
</evidence>
<dbReference type="PROSITE" id="PS01055">
    <property type="entry name" value="DNA_LIGASE_N1"/>
    <property type="match status" value="1"/>
</dbReference>
<evidence type="ECO:0000313" key="15">
    <source>
        <dbReference type="EMBL" id="GAA1398693.1"/>
    </source>
</evidence>
<comment type="similarity">
    <text evidence="10">Belongs to the NAD-dependent DNA ligase family. LigA subfamily.</text>
</comment>
<dbReference type="InterPro" id="IPR004150">
    <property type="entry name" value="NAD_DNA_ligase_OB"/>
</dbReference>
<accession>A0ABN1Y5N7</accession>
<reference evidence="15 16" key="1">
    <citation type="journal article" date="2019" name="Int. J. Syst. Evol. Microbiol.">
        <title>The Global Catalogue of Microorganisms (GCM) 10K type strain sequencing project: providing services to taxonomists for standard genome sequencing and annotation.</title>
        <authorList>
            <consortium name="The Broad Institute Genomics Platform"/>
            <consortium name="The Broad Institute Genome Sequencing Center for Infectious Disease"/>
            <person name="Wu L."/>
            <person name="Ma J."/>
        </authorList>
    </citation>
    <scope>NUCLEOTIDE SEQUENCE [LARGE SCALE GENOMIC DNA]</scope>
    <source>
        <strain evidence="15 16">JCM 11896</strain>
    </source>
</reference>
<gene>
    <name evidence="10" type="primary">ligA</name>
    <name evidence="15" type="ORF">GCM10009613_53190</name>
</gene>
<dbReference type="SMART" id="SM00292">
    <property type="entry name" value="BRCT"/>
    <property type="match status" value="1"/>
</dbReference>
<dbReference type="InterPro" id="IPR013839">
    <property type="entry name" value="DNAligase_adenylation"/>
</dbReference>
<evidence type="ECO:0000256" key="6">
    <source>
        <dbReference type="ARBA" id="ARBA00022842"/>
    </source>
</evidence>
<dbReference type="Pfam" id="PF00533">
    <property type="entry name" value="BRCT"/>
    <property type="match status" value="1"/>
</dbReference>
<dbReference type="Gene3D" id="1.10.150.20">
    <property type="entry name" value="5' to 3' exonuclease, C-terminal subdomain"/>
    <property type="match status" value="3"/>
</dbReference>
<dbReference type="PROSITE" id="PS01056">
    <property type="entry name" value="DNA_LIGASE_N2"/>
    <property type="match status" value="1"/>
</dbReference>
<dbReference type="PANTHER" id="PTHR23389:SF9">
    <property type="entry name" value="DNA LIGASE"/>
    <property type="match status" value="1"/>
</dbReference>
<feature type="binding site" evidence="10">
    <location>
        <position position="413"/>
    </location>
    <ligand>
        <name>Zn(2+)</name>
        <dbReference type="ChEBI" id="CHEBI:29105"/>
    </ligand>
</feature>
<keyword evidence="8 10" id="KW-0234">DNA repair</keyword>
<dbReference type="Pfam" id="PF01653">
    <property type="entry name" value="DNA_ligase_aden"/>
    <property type="match status" value="1"/>
</dbReference>
<dbReference type="InterPro" id="IPR036420">
    <property type="entry name" value="BRCT_dom_sf"/>
</dbReference>
<keyword evidence="6 10" id="KW-0460">Magnesium</keyword>
<dbReference type="Proteomes" id="UP001501414">
    <property type="component" value="Unassembled WGS sequence"/>
</dbReference>
<dbReference type="Gene3D" id="6.20.10.30">
    <property type="match status" value="1"/>
</dbReference>
<evidence type="ECO:0000256" key="3">
    <source>
        <dbReference type="ARBA" id="ARBA00022723"/>
    </source>
</evidence>
<evidence type="ECO:0000313" key="16">
    <source>
        <dbReference type="Proteomes" id="UP001501414"/>
    </source>
</evidence>
<dbReference type="InterPro" id="IPR018239">
    <property type="entry name" value="DNA_ligase_AS"/>
</dbReference>
<keyword evidence="10" id="KW-0464">Manganese</keyword>
<proteinExistence type="inferred from homology"/>
<dbReference type="NCBIfam" id="NF005932">
    <property type="entry name" value="PRK07956.1"/>
    <property type="match status" value="1"/>
</dbReference>
<evidence type="ECO:0000256" key="13">
    <source>
        <dbReference type="SAM" id="MobiDB-lite"/>
    </source>
</evidence>
<keyword evidence="7 10" id="KW-0520">NAD</keyword>
<comment type="cofactor">
    <cofactor evidence="10">
        <name>Mg(2+)</name>
        <dbReference type="ChEBI" id="CHEBI:18420"/>
    </cofactor>
    <cofactor evidence="10">
        <name>Mn(2+)</name>
        <dbReference type="ChEBI" id="CHEBI:29035"/>
    </cofactor>
</comment>
<evidence type="ECO:0000256" key="10">
    <source>
        <dbReference type="HAMAP-Rule" id="MF_01588"/>
    </source>
</evidence>
<feature type="coiled-coil region" evidence="12">
    <location>
        <begin position="643"/>
        <end position="677"/>
    </location>
</feature>
<dbReference type="Gene3D" id="1.10.287.610">
    <property type="entry name" value="Helix hairpin bin"/>
    <property type="match status" value="1"/>
</dbReference>
<feature type="region of interest" description="Disordered" evidence="13">
    <location>
        <begin position="574"/>
        <end position="634"/>
    </location>
</feature>
<feature type="binding site" evidence="10">
    <location>
        <begin position="37"/>
        <end position="41"/>
    </location>
    <ligand>
        <name>NAD(+)</name>
        <dbReference type="ChEBI" id="CHEBI:57540"/>
    </ligand>
</feature>
<evidence type="ECO:0000256" key="7">
    <source>
        <dbReference type="ARBA" id="ARBA00023027"/>
    </source>
</evidence>
<dbReference type="HAMAP" id="MF_01588">
    <property type="entry name" value="DNA_ligase_A"/>
    <property type="match status" value="1"/>
</dbReference>
<feature type="binding site" evidence="10">
    <location>
        <position position="139"/>
    </location>
    <ligand>
        <name>NAD(+)</name>
        <dbReference type="ChEBI" id="CHEBI:57540"/>
    </ligand>
</feature>
<dbReference type="SUPFAM" id="SSF52113">
    <property type="entry name" value="BRCT domain"/>
    <property type="match status" value="1"/>
</dbReference>
<evidence type="ECO:0000256" key="5">
    <source>
        <dbReference type="ARBA" id="ARBA00022833"/>
    </source>
</evidence>
<organism evidence="15 16">
    <name type="scientific">Pseudonocardia kongjuensis</name>
    <dbReference type="NCBI Taxonomy" id="102227"/>
    <lineage>
        <taxon>Bacteria</taxon>
        <taxon>Bacillati</taxon>
        <taxon>Actinomycetota</taxon>
        <taxon>Actinomycetes</taxon>
        <taxon>Pseudonocardiales</taxon>
        <taxon>Pseudonocardiaceae</taxon>
        <taxon>Pseudonocardia</taxon>
    </lineage>
</organism>
<name>A0ABN1Y5N7_9PSEU</name>
<evidence type="ECO:0000256" key="1">
    <source>
        <dbReference type="ARBA" id="ARBA00022598"/>
    </source>
</evidence>
<keyword evidence="5 10" id="KW-0862">Zinc</keyword>
<feature type="binding site" evidence="10">
    <location>
        <position position="432"/>
    </location>
    <ligand>
        <name>Zn(2+)</name>
        <dbReference type="ChEBI" id="CHEBI:29105"/>
    </ligand>
</feature>
<feature type="domain" description="BRCT" evidence="14">
    <location>
        <begin position="726"/>
        <end position="795"/>
    </location>
</feature>
<feature type="binding site" evidence="10">
    <location>
        <position position="416"/>
    </location>
    <ligand>
        <name>Zn(2+)</name>
        <dbReference type="ChEBI" id="CHEBI:29105"/>
    </ligand>
</feature>
<dbReference type="Pfam" id="PF12826">
    <property type="entry name" value="HHH_2"/>
    <property type="match status" value="1"/>
</dbReference>
<dbReference type="InterPro" id="IPR012340">
    <property type="entry name" value="NA-bd_OB-fold"/>
</dbReference>